<dbReference type="Pfam" id="PF20732">
    <property type="entry name" value="NamZ_C"/>
    <property type="match status" value="1"/>
</dbReference>
<dbReference type="InterPro" id="IPR048502">
    <property type="entry name" value="NamZ_N"/>
</dbReference>
<dbReference type="PANTHER" id="PTHR42915:SF1">
    <property type="entry name" value="PEPTIDOGLYCAN BETA-N-ACETYLMURAMIDASE NAMZ"/>
    <property type="match status" value="1"/>
</dbReference>
<dbReference type="PIRSF" id="PIRSF016719">
    <property type="entry name" value="UCP016719"/>
    <property type="match status" value="1"/>
</dbReference>
<dbReference type="EMBL" id="DF967972">
    <property type="protein sequence ID" value="GAP13735.1"/>
    <property type="molecule type" value="Genomic_DNA"/>
</dbReference>
<dbReference type="RefSeq" id="WP_201785893.1">
    <property type="nucleotide sequence ID" value="NZ_DF967972.1"/>
</dbReference>
<feature type="domain" description="Peptidoglycan beta-N-acetylmuramidase NamZ N-terminal" evidence="1">
    <location>
        <begin position="23"/>
        <end position="223"/>
    </location>
</feature>
<organism evidence="3">
    <name type="scientific">Longilinea arvoryzae</name>
    <dbReference type="NCBI Taxonomy" id="360412"/>
    <lineage>
        <taxon>Bacteria</taxon>
        <taxon>Bacillati</taxon>
        <taxon>Chloroflexota</taxon>
        <taxon>Anaerolineae</taxon>
        <taxon>Anaerolineales</taxon>
        <taxon>Anaerolineaceae</taxon>
        <taxon>Longilinea</taxon>
    </lineage>
</organism>
<name>A0A0S7B8Q6_9CHLR</name>
<evidence type="ECO:0000313" key="4">
    <source>
        <dbReference type="Proteomes" id="UP000055060"/>
    </source>
</evidence>
<dbReference type="InterPro" id="IPR008302">
    <property type="entry name" value="NamZ"/>
</dbReference>
<dbReference type="Proteomes" id="UP000055060">
    <property type="component" value="Unassembled WGS sequence"/>
</dbReference>
<dbReference type="Pfam" id="PF07075">
    <property type="entry name" value="NamZ_N"/>
    <property type="match status" value="1"/>
</dbReference>
<feature type="domain" description="Peptidoglycan beta-N-acetylmuramidase NamZ C-terminal" evidence="2">
    <location>
        <begin position="228"/>
        <end position="385"/>
    </location>
</feature>
<proteinExistence type="predicted"/>
<dbReference type="STRING" id="360412.LARV_01490"/>
<sequence length="386" mass="41654">MMVRSGLEGLLAENCRSLKGRRVGLIGQSAAVLPDFTHGLDALLRAGVNVTALFGPEHGFRGAAADGASVENQRDPKTGLPVYSLYGPTRQPTNEMLASVDALVFDMQDVGVRFYTYLSTLFYGMKGAAAAGMPFWVLDRPNPLGGLKLAGPLVAPGFESFIGVVRIPIMYGLTLGELAGWMNATYHLGADLRLAPMKGWTRSMSFEQTGLPWVPTSPAMPHLSTVRVYPGTCLIEGTNLSEGRGTALPFEVVGAPWLDGEALADSLNQLDLAGVRFRPVAFSPTASKFAGTTCFGVQLHVSQAQAFQPVETGLHVIAACRAQNPEQFKFLETSWEGRPAHFDLAIGNSQVREQIEVGAPVDEICQSWRAELAEFERDCAAYLRYA</sequence>
<evidence type="ECO:0000313" key="3">
    <source>
        <dbReference type="EMBL" id="GAP13735.1"/>
    </source>
</evidence>
<reference evidence="3" key="1">
    <citation type="submission" date="2015-07" db="EMBL/GenBank/DDBJ databases">
        <title>Draft Genome Sequences of Anaerolinea thermolimosa IMO-1, Bellilinea caldifistulae GOMI-1, Leptolinea tardivitalis YMTK-2, Levilinea saccharolytica KIBI-1,Longilinea arvoryzae KOME-1, Previously Described as Members of the Anaerolineaceae (Chloroflexi).</title>
        <authorList>
            <person name="Sekiguchi Y."/>
            <person name="Ohashi A."/>
            <person name="Matsuura N."/>
            <person name="Tourlousse M.D."/>
        </authorList>
    </citation>
    <scope>NUCLEOTIDE SEQUENCE [LARGE SCALE GENOMIC DNA]</scope>
    <source>
        <strain evidence="3">KOME-1</strain>
    </source>
</reference>
<gene>
    <name evidence="3" type="ORF">LARV_01490</name>
</gene>
<dbReference type="PANTHER" id="PTHR42915">
    <property type="entry name" value="HYPOTHETICAL 460 KDA PROTEIN IN FEUA-SIGW INTERGENIC REGION [PRECURSOR]"/>
    <property type="match status" value="1"/>
</dbReference>
<dbReference type="Gene3D" id="3.40.50.12170">
    <property type="entry name" value="Uncharacterised protein PF07075, DUF1343"/>
    <property type="match status" value="1"/>
</dbReference>
<accession>A0A0S7B8Q6</accession>
<protein>
    <submittedName>
        <fullName evidence="3">Uncharacterized protein conserved in bacteria</fullName>
    </submittedName>
</protein>
<dbReference type="GO" id="GO:0033922">
    <property type="term" value="F:peptidoglycan beta-N-acetylmuramidase activity"/>
    <property type="evidence" value="ECO:0007669"/>
    <property type="project" value="InterPro"/>
</dbReference>
<keyword evidence="4" id="KW-1185">Reference proteome</keyword>
<dbReference type="AlphaFoldDB" id="A0A0S7B8Q6"/>
<evidence type="ECO:0000259" key="2">
    <source>
        <dbReference type="Pfam" id="PF20732"/>
    </source>
</evidence>
<evidence type="ECO:0000259" key="1">
    <source>
        <dbReference type="Pfam" id="PF07075"/>
    </source>
</evidence>
<dbReference type="Gene3D" id="3.90.1150.140">
    <property type="match status" value="1"/>
</dbReference>
<dbReference type="InterPro" id="IPR048503">
    <property type="entry name" value="NamZ_C"/>
</dbReference>